<dbReference type="SUPFAM" id="SSF51126">
    <property type="entry name" value="Pectin lyase-like"/>
    <property type="match status" value="1"/>
</dbReference>
<dbReference type="InterPro" id="IPR011050">
    <property type="entry name" value="Pectin_lyase_fold/virulence"/>
</dbReference>
<accession>A0A433XAG1</accession>
<reference evidence="1 2" key="1">
    <citation type="journal article" date="2016" name="Int. J. Syst. Evol. Microbiol.">
        <title>Arsenicitalea aurantiaca gen. nov., sp. nov., a new member of the family Hyphomicrobiaceae, isolated from high-arsenic sediment.</title>
        <authorList>
            <person name="Mu Y."/>
            <person name="Zhou L."/>
            <person name="Zeng X.C."/>
            <person name="Liu L."/>
            <person name="Pan Y."/>
            <person name="Chen X."/>
            <person name="Wang J."/>
            <person name="Li S."/>
            <person name="Li W.J."/>
            <person name="Wang Y."/>
        </authorList>
    </citation>
    <scope>NUCLEOTIDE SEQUENCE [LARGE SCALE GENOMIC DNA]</scope>
    <source>
        <strain evidence="1 2">42-50</strain>
    </source>
</reference>
<proteinExistence type="predicted"/>
<protein>
    <submittedName>
        <fullName evidence="1">TIGR03808 family TAT-translocated repetitive protein</fullName>
    </submittedName>
</protein>
<dbReference type="InterPro" id="IPR022444">
    <property type="entry name" value="Cofactor-bd_rpt"/>
</dbReference>
<dbReference type="EMBL" id="RZNJ01000003">
    <property type="protein sequence ID" value="RUT31043.1"/>
    <property type="molecule type" value="Genomic_DNA"/>
</dbReference>
<dbReference type="InterPro" id="IPR012334">
    <property type="entry name" value="Pectin_lyas_fold"/>
</dbReference>
<sequence>MRLLGDPPQHHRHVRVSGNTCLRSGEVAIFSEFGFSGSLIADNLIDGAALGISMTNLDTGGRLAICSGNLVRNIAPASAVNPDTVPVGIFAEADAVVTGNIVEDVPGTGILAGWGPYLRDVLVTDNLVRNADIGIAASVAPGAGRARIAGNLITGARRHAIAGMAWSEVAAPDLVAEAAAHPHLAIGENTID</sequence>
<organism evidence="1 2">
    <name type="scientific">Arsenicitalea aurantiaca</name>
    <dbReference type="NCBI Taxonomy" id="1783274"/>
    <lineage>
        <taxon>Bacteria</taxon>
        <taxon>Pseudomonadati</taxon>
        <taxon>Pseudomonadota</taxon>
        <taxon>Alphaproteobacteria</taxon>
        <taxon>Hyphomicrobiales</taxon>
        <taxon>Devosiaceae</taxon>
        <taxon>Arsenicitalea</taxon>
    </lineage>
</organism>
<dbReference type="InterPro" id="IPR022388">
    <property type="entry name" value="CHP03808"/>
</dbReference>
<evidence type="ECO:0000313" key="1">
    <source>
        <dbReference type="EMBL" id="RUT31043.1"/>
    </source>
</evidence>
<keyword evidence="2" id="KW-1185">Reference proteome</keyword>
<comment type="caution">
    <text evidence="1">The sequence shown here is derived from an EMBL/GenBank/DDBJ whole genome shotgun (WGS) entry which is preliminary data.</text>
</comment>
<dbReference type="NCBIfam" id="TIGR03808">
    <property type="entry name" value="RR_plus_rpt_1"/>
    <property type="match status" value="1"/>
</dbReference>
<evidence type="ECO:0000313" key="2">
    <source>
        <dbReference type="Proteomes" id="UP000281547"/>
    </source>
</evidence>
<dbReference type="NCBIfam" id="TIGR03807">
    <property type="entry name" value="RR_fam_repeat"/>
    <property type="match status" value="1"/>
</dbReference>
<dbReference type="AlphaFoldDB" id="A0A433XAG1"/>
<dbReference type="Gene3D" id="2.160.20.10">
    <property type="entry name" value="Single-stranded right-handed beta-helix, Pectin lyase-like"/>
    <property type="match status" value="1"/>
</dbReference>
<name>A0A433XAG1_9HYPH</name>
<gene>
    <name evidence="1" type="ORF">EMQ25_09185</name>
</gene>
<dbReference type="Proteomes" id="UP000281547">
    <property type="component" value="Unassembled WGS sequence"/>
</dbReference>